<reference evidence="5 6" key="1">
    <citation type="submission" date="2020-11" db="EMBL/GenBank/DDBJ databases">
        <title>Carbohydrate-dependent, anaerobic sulfur respiration: A novel catabolism in halophilic archaea.</title>
        <authorList>
            <person name="Sorokin D.Y."/>
            <person name="Messina E."/>
            <person name="Smedile F."/>
            <person name="La Cono V."/>
            <person name="Hallsworth J.E."/>
            <person name="Yakimov M.M."/>
        </authorList>
    </citation>
    <scope>NUCLEOTIDE SEQUENCE [LARGE SCALE GENOMIC DNA]</scope>
    <source>
        <strain evidence="5 6">HSR-Est</strain>
    </source>
</reference>
<dbReference type="PANTHER" id="PTHR30303:SF4">
    <property type="entry name" value="HYDROGENASE EXPRESSION_FORMATION PROTEIN HYPE"/>
    <property type="match status" value="1"/>
</dbReference>
<dbReference type="InterPro" id="IPR036676">
    <property type="entry name" value="PurM-like_C_sf"/>
</dbReference>
<dbReference type="PANTHER" id="PTHR30303">
    <property type="entry name" value="HYDROGENASE ISOENZYMES FORMATION PROTEIN HYPE"/>
    <property type="match status" value="1"/>
</dbReference>
<keyword evidence="6" id="KW-1185">Reference proteome</keyword>
<evidence type="ECO:0000256" key="1">
    <source>
        <dbReference type="ARBA" id="ARBA00006243"/>
    </source>
</evidence>
<feature type="domain" description="PurM-like N-terminal" evidence="3">
    <location>
        <begin position="36"/>
        <end position="143"/>
    </location>
</feature>
<dbReference type="Pfam" id="PF00586">
    <property type="entry name" value="AIRS"/>
    <property type="match status" value="1"/>
</dbReference>
<dbReference type="InterPro" id="IPR016188">
    <property type="entry name" value="PurM-like_N"/>
</dbReference>
<dbReference type="Pfam" id="PF02769">
    <property type="entry name" value="AIRS_C"/>
    <property type="match status" value="1"/>
</dbReference>
<comment type="similarity">
    <text evidence="1">Belongs to the HypE family.</text>
</comment>
<evidence type="ECO:0000259" key="3">
    <source>
        <dbReference type="Pfam" id="PF00586"/>
    </source>
</evidence>
<protein>
    <submittedName>
        <fullName evidence="5">Hydrogenase maturation factor</fullName>
    </submittedName>
</protein>
<evidence type="ECO:0000313" key="6">
    <source>
        <dbReference type="Proteomes" id="UP000663292"/>
    </source>
</evidence>
<feature type="domain" description="PurM-like C-terminal" evidence="4">
    <location>
        <begin position="157"/>
        <end position="312"/>
    </location>
</feature>
<dbReference type="InterPro" id="IPR010918">
    <property type="entry name" value="PurM-like_C_dom"/>
</dbReference>
<dbReference type="CDD" id="cd06061">
    <property type="entry name" value="PurM-like1"/>
    <property type="match status" value="1"/>
</dbReference>
<gene>
    <name evidence="5" type="primary">hypE4</name>
    <name evidence="5" type="ORF">HSEST_2213</name>
</gene>
<dbReference type="Proteomes" id="UP000663292">
    <property type="component" value="Chromosome"/>
</dbReference>
<feature type="region of interest" description="Disordered" evidence="2">
    <location>
        <begin position="311"/>
        <end position="336"/>
    </location>
</feature>
<dbReference type="GeneID" id="68858845"/>
<proteinExistence type="inferred from homology"/>
<organism evidence="5 6">
    <name type="scientific">Halapricum desulfuricans</name>
    <dbReference type="NCBI Taxonomy" id="2841257"/>
    <lineage>
        <taxon>Archaea</taxon>
        <taxon>Methanobacteriati</taxon>
        <taxon>Methanobacteriota</taxon>
        <taxon>Stenosarchaea group</taxon>
        <taxon>Halobacteria</taxon>
        <taxon>Halobacteriales</taxon>
        <taxon>Haloarculaceae</taxon>
        <taxon>Halapricum</taxon>
    </lineage>
</organism>
<dbReference type="Gene3D" id="3.30.1330.10">
    <property type="entry name" value="PurM-like, N-terminal domain"/>
    <property type="match status" value="1"/>
</dbReference>
<sequence length="336" mass="34102">MTDLGKIDADFFERVVAPNLGADRGAVSLGPTAGIDFGVFELGGRAVVTATDPISVLPTLGLERAGRLATDIVLSDVAVSGIDPSHLTVTLTLPPEYPPADLATLWRGIDAHTRELGVSITAGRAGRYSGVDSSWIGSGTAFGVGDPDDLVRPDGARPGDALVISTGPAAEVAGLFSTLYPERLGLDPGAVATAQERLADVPAVADALAAHDAGRVTAMHDATEGGIAGGLNEMADGAGVRFEIDPDAVPMADGVEAVCDAIGVDPWHVTSCGTLLIAVAPGDASDVVAALENRDTPAAVVGRVTEGDGVYARGERVEPPESDPSWAAASRLRDGS</sequence>
<accession>A0A897NSF3</accession>
<dbReference type="SUPFAM" id="SSF55326">
    <property type="entry name" value="PurM N-terminal domain-like"/>
    <property type="match status" value="1"/>
</dbReference>
<dbReference type="PIRSF" id="PIRSF005644">
    <property type="entry name" value="Hdrgns_mtr_HypE"/>
    <property type="match status" value="1"/>
</dbReference>
<evidence type="ECO:0000259" key="4">
    <source>
        <dbReference type="Pfam" id="PF02769"/>
    </source>
</evidence>
<dbReference type="InterPro" id="IPR011854">
    <property type="entry name" value="HypE"/>
</dbReference>
<dbReference type="AlphaFoldDB" id="A0A897NSF3"/>
<dbReference type="InterPro" id="IPR036921">
    <property type="entry name" value="PurM-like_N_sf"/>
</dbReference>
<dbReference type="GO" id="GO:0051604">
    <property type="term" value="P:protein maturation"/>
    <property type="evidence" value="ECO:0007669"/>
    <property type="project" value="TreeGrafter"/>
</dbReference>
<dbReference type="Gene3D" id="3.90.650.10">
    <property type="entry name" value="PurM-like C-terminal domain"/>
    <property type="match status" value="1"/>
</dbReference>
<name>A0A897NSF3_9EURY</name>
<evidence type="ECO:0000256" key="2">
    <source>
        <dbReference type="SAM" id="MobiDB-lite"/>
    </source>
</evidence>
<evidence type="ECO:0000313" key="5">
    <source>
        <dbReference type="EMBL" id="QSG15727.1"/>
    </source>
</evidence>
<dbReference type="RefSeq" id="WP_229120981.1">
    <property type="nucleotide sequence ID" value="NZ_CP064791.1"/>
</dbReference>
<dbReference type="SUPFAM" id="SSF56042">
    <property type="entry name" value="PurM C-terminal domain-like"/>
    <property type="match status" value="1"/>
</dbReference>
<dbReference type="EMBL" id="CP064791">
    <property type="protein sequence ID" value="QSG15727.1"/>
    <property type="molecule type" value="Genomic_DNA"/>
</dbReference>